<accession>A0A365KXD4</accession>
<gene>
    <name evidence="2" type="ORF">DP120_10145</name>
</gene>
<comment type="caution">
    <text evidence="2">The sequence shown here is derived from an EMBL/GenBank/DDBJ whole genome shotgun (WGS) entry which is preliminary data.</text>
</comment>
<dbReference type="Proteomes" id="UP000251002">
    <property type="component" value="Unassembled WGS sequence"/>
</dbReference>
<sequence>MTEQQFLQQLEQALERLPAEERSDILQDIREYFANGRADGKSDSDIAVELGSPDAIAKELVDSFDFSQSTVPAEKIDISKDKFDKVDIQTDNAVVQIFPSADGQMHVDVENKTYRQHLAVDILDRTLVITLKEEARKWGFFTITGNFKSPTLIVRLPPKLYEKIQILSDHGTITGERLESTELLVETDNGSIDLSRITAEKFAVKSDNGAIKLTAVQAKNLRAETDNGQLTLKDIRAGKLNAVSDNGGITLKEVEGDVQAQTDNGRIHLLAPDLERNISLETDNGSILLETKRKPENATINAEVDWGSVSVFGSKKRRTVYGTGQHPIDLQSDNGSITVKLV</sequence>
<reference evidence="2 3" key="1">
    <citation type="submission" date="2018-06" db="EMBL/GenBank/DDBJ databases">
        <title>The draft genome sequences of strains SCU63 and S1.</title>
        <authorList>
            <person name="Gan L."/>
        </authorList>
    </citation>
    <scope>NUCLEOTIDE SEQUENCE [LARGE SCALE GENOMIC DNA]</scope>
    <source>
        <strain evidence="2 3">SCU63</strain>
    </source>
</reference>
<dbReference type="AlphaFoldDB" id="A0A365KXD4"/>
<dbReference type="Pfam" id="PF13349">
    <property type="entry name" value="DUF4097"/>
    <property type="match status" value="1"/>
</dbReference>
<dbReference type="EMBL" id="QLZR01000003">
    <property type="protein sequence ID" value="RAZ77831.1"/>
    <property type="molecule type" value="Genomic_DNA"/>
</dbReference>
<dbReference type="Pfam" id="PF22564">
    <property type="entry name" value="HAAS"/>
    <property type="match status" value="1"/>
</dbReference>
<evidence type="ECO:0000313" key="3">
    <source>
        <dbReference type="Proteomes" id="UP000251002"/>
    </source>
</evidence>
<dbReference type="PANTHER" id="PTHR34094:SF1">
    <property type="entry name" value="PROTEIN FAM185A"/>
    <property type="match status" value="1"/>
</dbReference>
<dbReference type="PANTHER" id="PTHR34094">
    <property type="match status" value="1"/>
</dbReference>
<dbReference type="Gene3D" id="2.160.20.120">
    <property type="match status" value="1"/>
</dbReference>
<name>A0A365KXD4_9BACL</name>
<evidence type="ECO:0000313" key="2">
    <source>
        <dbReference type="EMBL" id="RAZ77831.1"/>
    </source>
</evidence>
<protein>
    <recommendedName>
        <fullName evidence="1">DUF4097 domain-containing protein</fullName>
    </recommendedName>
</protein>
<keyword evidence="3" id="KW-1185">Reference proteome</keyword>
<proteinExistence type="predicted"/>
<dbReference type="RefSeq" id="WP_112223558.1">
    <property type="nucleotide sequence ID" value="NZ_CP047673.1"/>
</dbReference>
<dbReference type="InterPro" id="IPR025164">
    <property type="entry name" value="Toastrack_DUF4097"/>
</dbReference>
<feature type="domain" description="DUF4097" evidence="1">
    <location>
        <begin position="84"/>
        <end position="339"/>
    </location>
</feature>
<evidence type="ECO:0000259" key="1">
    <source>
        <dbReference type="Pfam" id="PF13349"/>
    </source>
</evidence>
<organism evidence="2 3">
    <name type="scientific">Planococcus halotolerans</name>
    <dbReference type="NCBI Taxonomy" id="2233542"/>
    <lineage>
        <taxon>Bacteria</taxon>
        <taxon>Bacillati</taxon>
        <taxon>Bacillota</taxon>
        <taxon>Bacilli</taxon>
        <taxon>Bacillales</taxon>
        <taxon>Caryophanaceae</taxon>
        <taxon>Planococcus</taxon>
    </lineage>
</organism>